<dbReference type="Pfam" id="PF00109">
    <property type="entry name" value="ketoacyl-synt"/>
    <property type="match status" value="2"/>
</dbReference>
<dbReference type="InterPro" id="IPR014031">
    <property type="entry name" value="Ketoacyl_synth_C"/>
</dbReference>
<comment type="caution">
    <text evidence="7">The sequence shown here is derived from an EMBL/GenBank/DDBJ whole genome shotgun (WGS) entry which is preliminary data.</text>
</comment>
<dbReference type="SMART" id="SM00825">
    <property type="entry name" value="PKS_KS"/>
    <property type="match status" value="1"/>
</dbReference>
<sequence length="797" mass="79885">MTRTVTTVAVVGTGALTSQGAGAVALWEGARAGRVAIRPVQHIDMRGLATKLGGEVEGARTAPHGYRRPEGHRERALDLALAAAEEALAALAALPKGTVAPTRFGLVLGTCNAGLLSARAWLDAAHRGAAPDPRLPLLATPQALAEAVAAAYGLRGPVLAVNTACASGANAIGLGADLVRQGRADAVLAGGTDAFSDVVFAGFNALESLSPEPAAPYSADRQGLSLGEGSGMVLLVSTGFAAAHGLRPLAEVAGYGLSADGYHVTAPHPEGAGAARAIDSALRRSGVAPEDVGYVNGHGTGTPKNDPAESAAIARALGESAARTPVSSTKSVIGHLLGAAGAVEAIVTAHALDEQLAPPTAGYTRSAPECPLDYVPGAARPLHTDAALSNNFAFAGANAALVLTRPGTHTPPVPDWDRVVVTGVSVLGPAGDGIQAARRALRAGQEAGSLEGGLRLGRVALGDEEIAPYLTRRQRRRMDRLAVLSIVATAKALADAGLSADESVGVVFGTGTGPMEAMEKFVLPLLEEGAAAADPSVFPNTVYNQAAGQVATHLGLRGPTSTLSVGHATGAAAVAYTADLLAAGHADALVCTVTDTLTEQVARAYTATGAASTRPPGAPADGRFTLAEGSVALVMERLSAARARGATVLGEVLGHGMASDASRARLWDPRGRGMELAMRRALADADLTPRDVGGVWLSAAGLTAADRAESAAVERVFGSGTAPPSHAPKSVLGEPMGVGGALCLALSLWSGDTRPAAPAVVNSSSLGGSHVSLVVAAGDPHGTDDPGGPDNDEGVNQ</sequence>
<proteinExistence type="inferred from homology"/>
<evidence type="ECO:0000259" key="6">
    <source>
        <dbReference type="PROSITE" id="PS52004"/>
    </source>
</evidence>
<keyword evidence="8" id="KW-1185">Reference proteome</keyword>
<dbReference type="InterPro" id="IPR020841">
    <property type="entry name" value="PKS_Beta-ketoAc_synthase_dom"/>
</dbReference>
<dbReference type="PROSITE" id="PS52004">
    <property type="entry name" value="KS3_2"/>
    <property type="match status" value="2"/>
</dbReference>
<evidence type="ECO:0000256" key="4">
    <source>
        <dbReference type="RuleBase" id="RU003694"/>
    </source>
</evidence>
<feature type="region of interest" description="Disordered" evidence="5">
    <location>
        <begin position="775"/>
        <end position="797"/>
    </location>
</feature>
<dbReference type="InterPro" id="IPR014030">
    <property type="entry name" value="Ketoacyl_synth_N"/>
</dbReference>
<dbReference type="EMBL" id="JBJDQH010000002">
    <property type="protein sequence ID" value="MFK4264847.1"/>
    <property type="molecule type" value="Genomic_DNA"/>
</dbReference>
<accession>A0ABW8LG08</accession>
<dbReference type="InterPro" id="IPR000794">
    <property type="entry name" value="Beta-ketoacyl_synthase"/>
</dbReference>
<evidence type="ECO:0000256" key="2">
    <source>
        <dbReference type="ARBA" id="ARBA00022679"/>
    </source>
</evidence>
<organism evidence="7 8">
    <name type="scientific">Streptomyces milbemycinicus</name>
    <dbReference type="NCBI Taxonomy" id="476552"/>
    <lineage>
        <taxon>Bacteria</taxon>
        <taxon>Bacillati</taxon>
        <taxon>Actinomycetota</taxon>
        <taxon>Actinomycetes</taxon>
        <taxon>Kitasatosporales</taxon>
        <taxon>Streptomycetaceae</taxon>
        <taxon>Streptomyces</taxon>
    </lineage>
</organism>
<dbReference type="Proteomes" id="UP001620295">
    <property type="component" value="Unassembled WGS sequence"/>
</dbReference>
<gene>
    <name evidence="7" type="ORF">ACI2L5_07880</name>
</gene>
<feature type="domain" description="Ketosynthase family 3 (KS3)" evidence="6">
    <location>
        <begin position="416"/>
        <end position="777"/>
    </location>
</feature>
<dbReference type="Pfam" id="PF02801">
    <property type="entry name" value="Ketoacyl-synt_C"/>
    <property type="match status" value="2"/>
</dbReference>
<dbReference type="PANTHER" id="PTHR11712">
    <property type="entry name" value="POLYKETIDE SYNTHASE-RELATED"/>
    <property type="match status" value="1"/>
</dbReference>
<name>A0ABW8LG08_9ACTN</name>
<keyword evidence="2 4" id="KW-0808">Transferase</keyword>
<keyword evidence="3" id="KW-0012">Acyltransferase</keyword>
<reference evidence="7 8" key="1">
    <citation type="submission" date="2024-11" db="EMBL/GenBank/DDBJ databases">
        <title>The Natural Products Discovery Center: Release of the First 8490 Sequenced Strains for Exploring Actinobacteria Biosynthetic Diversity.</title>
        <authorList>
            <person name="Kalkreuter E."/>
            <person name="Kautsar S.A."/>
            <person name="Yang D."/>
            <person name="Bader C.D."/>
            <person name="Teijaro C.N."/>
            <person name="Fluegel L."/>
            <person name="Davis C.M."/>
            <person name="Simpson J.R."/>
            <person name="Lauterbach L."/>
            <person name="Steele A.D."/>
            <person name="Gui C."/>
            <person name="Meng S."/>
            <person name="Li G."/>
            <person name="Viehrig K."/>
            <person name="Ye F."/>
            <person name="Su P."/>
            <person name="Kiefer A.F."/>
            <person name="Nichols A."/>
            <person name="Cepeda A.J."/>
            <person name="Yan W."/>
            <person name="Fan B."/>
            <person name="Jiang Y."/>
            <person name="Adhikari A."/>
            <person name="Zheng C.-J."/>
            <person name="Schuster L."/>
            <person name="Cowan T.M."/>
            <person name="Smanski M.J."/>
            <person name="Chevrette M.G."/>
            <person name="De Carvalho L.P.S."/>
            <person name="Shen B."/>
        </authorList>
    </citation>
    <scope>NUCLEOTIDE SEQUENCE [LARGE SCALE GENOMIC DNA]</scope>
    <source>
        <strain evidence="7 8">NPDC020863</strain>
    </source>
</reference>
<dbReference type="SUPFAM" id="SSF53901">
    <property type="entry name" value="Thiolase-like"/>
    <property type="match status" value="4"/>
</dbReference>
<dbReference type="PROSITE" id="PS00606">
    <property type="entry name" value="KS3_1"/>
    <property type="match status" value="1"/>
</dbReference>
<dbReference type="PANTHER" id="PTHR11712:SF336">
    <property type="entry name" value="3-OXOACYL-[ACYL-CARRIER-PROTEIN] SYNTHASE, MITOCHONDRIAL"/>
    <property type="match status" value="1"/>
</dbReference>
<evidence type="ECO:0000256" key="1">
    <source>
        <dbReference type="ARBA" id="ARBA00008467"/>
    </source>
</evidence>
<evidence type="ECO:0000256" key="5">
    <source>
        <dbReference type="SAM" id="MobiDB-lite"/>
    </source>
</evidence>
<evidence type="ECO:0000313" key="8">
    <source>
        <dbReference type="Proteomes" id="UP001620295"/>
    </source>
</evidence>
<evidence type="ECO:0000313" key="7">
    <source>
        <dbReference type="EMBL" id="MFK4264847.1"/>
    </source>
</evidence>
<dbReference type="CDD" id="cd00834">
    <property type="entry name" value="KAS_I_II"/>
    <property type="match status" value="1"/>
</dbReference>
<dbReference type="InterPro" id="IPR018201">
    <property type="entry name" value="Ketoacyl_synth_AS"/>
</dbReference>
<evidence type="ECO:0000256" key="3">
    <source>
        <dbReference type="ARBA" id="ARBA00023315"/>
    </source>
</evidence>
<dbReference type="InterPro" id="IPR016039">
    <property type="entry name" value="Thiolase-like"/>
</dbReference>
<comment type="similarity">
    <text evidence="1 4">Belongs to the thiolase-like superfamily. Beta-ketoacyl-ACP synthases family.</text>
</comment>
<feature type="domain" description="Ketosynthase family 3 (KS3)" evidence="6">
    <location>
        <begin position="5"/>
        <end position="405"/>
    </location>
</feature>
<dbReference type="RefSeq" id="WP_404745888.1">
    <property type="nucleotide sequence ID" value="NZ_JBJDQH010000002.1"/>
</dbReference>
<protein>
    <submittedName>
        <fullName evidence="7">Beta-ketoacyl synthase N-terminal-like domain-containing protein</fullName>
    </submittedName>
</protein>
<dbReference type="Gene3D" id="3.40.47.10">
    <property type="match status" value="3"/>
</dbReference>